<name>A0AAD3T187_NEPGR</name>
<dbReference type="GO" id="GO:0008270">
    <property type="term" value="F:zinc ion binding"/>
    <property type="evidence" value="ECO:0007669"/>
    <property type="project" value="UniProtKB-KW"/>
</dbReference>
<feature type="region of interest" description="Disordered" evidence="5">
    <location>
        <begin position="1"/>
        <end position="24"/>
    </location>
</feature>
<feature type="domain" description="FLZ-type" evidence="6">
    <location>
        <begin position="260"/>
        <end position="304"/>
    </location>
</feature>
<evidence type="ECO:0000256" key="1">
    <source>
        <dbReference type="ARBA" id="ARBA00009374"/>
    </source>
</evidence>
<evidence type="ECO:0000256" key="5">
    <source>
        <dbReference type="SAM" id="MobiDB-lite"/>
    </source>
</evidence>
<gene>
    <name evidence="7" type="ORF">Nepgr_022701</name>
</gene>
<evidence type="ECO:0000313" key="8">
    <source>
        <dbReference type="Proteomes" id="UP001279734"/>
    </source>
</evidence>
<evidence type="ECO:0000259" key="6">
    <source>
        <dbReference type="PROSITE" id="PS51795"/>
    </source>
</evidence>
<proteinExistence type="inferred from homology"/>
<keyword evidence="2" id="KW-0479">Metal-binding</keyword>
<evidence type="ECO:0000313" key="7">
    <source>
        <dbReference type="EMBL" id="GMH20859.1"/>
    </source>
</evidence>
<feature type="zinc finger region" description="FLZ-type" evidence="4">
    <location>
        <begin position="260"/>
        <end position="304"/>
    </location>
</feature>
<comment type="caution">
    <text evidence="7">The sequence shown here is derived from an EMBL/GenBank/DDBJ whole genome shotgun (WGS) entry which is preliminary data.</text>
</comment>
<evidence type="ECO:0000256" key="2">
    <source>
        <dbReference type="ARBA" id="ARBA00022723"/>
    </source>
</evidence>
<reference evidence="7" key="1">
    <citation type="submission" date="2023-05" db="EMBL/GenBank/DDBJ databases">
        <title>Nepenthes gracilis genome sequencing.</title>
        <authorList>
            <person name="Fukushima K."/>
        </authorList>
    </citation>
    <scope>NUCLEOTIDE SEQUENCE</scope>
    <source>
        <strain evidence="7">SING2019-196</strain>
    </source>
</reference>
<dbReference type="AlphaFoldDB" id="A0AAD3T187"/>
<comment type="similarity">
    <text evidence="1">Belongs to the FLZ family.</text>
</comment>
<dbReference type="Pfam" id="PF04570">
    <property type="entry name" value="zf-FLZ"/>
    <property type="match status" value="1"/>
</dbReference>
<dbReference type="EMBL" id="BSYO01000022">
    <property type="protein sequence ID" value="GMH20859.1"/>
    <property type="molecule type" value="Genomic_DNA"/>
</dbReference>
<evidence type="ECO:0000256" key="4">
    <source>
        <dbReference type="PROSITE-ProRule" id="PRU01131"/>
    </source>
</evidence>
<feature type="compositionally biased region" description="Polar residues" evidence="5">
    <location>
        <begin position="8"/>
        <end position="23"/>
    </location>
</feature>
<evidence type="ECO:0000256" key="3">
    <source>
        <dbReference type="ARBA" id="ARBA00022771"/>
    </source>
</evidence>
<protein>
    <recommendedName>
        <fullName evidence="6">FLZ-type domain-containing protein</fullName>
    </recommendedName>
</protein>
<keyword evidence="8" id="KW-1185">Reference proteome</keyword>
<organism evidence="7 8">
    <name type="scientific">Nepenthes gracilis</name>
    <name type="common">Slender pitcher plant</name>
    <dbReference type="NCBI Taxonomy" id="150966"/>
    <lineage>
        <taxon>Eukaryota</taxon>
        <taxon>Viridiplantae</taxon>
        <taxon>Streptophyta</taxon>
        <taxon>Embryophyta</taxon>
        <taxon>Tracheophyta</taxon>
        <taxon>Spermatophyta</taxon>
        <taxon>Magnoliopsida</taxon>
        <taxon>eudicotyledons</taxon>
        <taxon>Gunneridae</taxon>
        <taxon>Pentapetalae</taxon>
        <taxon>Caryophyllales</taxon>
        <taxon>Nepenthaceae</taxon>
        <taxon>Nepenthes</taxon>
    </lineage>
</organism>
<dbReference type="PROSITE" id="PS51795">
    <property type="entry name" value="ZF_FLZ"/>
    <property type="match status" value="1"/>
</dbReference>
<dbReference type="InterPro" id="IPR007650">
    <property type="entry name" value="Zf-FLZ_dom"/>
</dbReference>
<dbReference type="Proteomes" id="UP001279734">
    <property type="component" value="Unassembled WGS sequence"/>
</dbReference>
<keyword evidence="3" id="KW-0863">Zinc-finger</keyword>
<sequence length="304" mass="33906">MLRKGSRTVASKQAISVDPSNFPSHFPEKSTRPTWFFSNYPNIFKGFLTNCSHETDQIMSSTSRTDTKPFSAFSDQISILRKIPITNPPPTFSGRKRPNPWDQTDAKGLALIDSLIEDNTGAESSTISKQKRKFFLFDSQLHIQVPVPALPDFPLFSDSNSLNTPAEFGINTPKSNIWPVGDKNREIETEKSSVLTGEIISMEEMEMEEDYTRVISHGPIPRTTHIFGNCVVESCCGGAGSPAAGKVEAFSWENSFSPENFLAFCHHCRAKLGQGMDIFMYRGEKAFCSQECRCQDMLFDGAES</sequence>
<dbReference type="InterPro" id="IPR044593">
    <property type="entry name" value="FLZ8/MARD1"/>
</dbReference>
<accession>A0AAD3T187</accession>
<dbReference type="PANTHER" id="PTHR46443">
    <property type="entry name" value="FCS-LIKE ZINC FINGER 8"/>
    <property type="match status" value="1"/>
</dbReference>
<keyword evidence="3" id="KW-0862">Zinc</keyword>
<dbReference type="PANTHER" id="PTHR46443:SF3">
    <property type="entry name" value="PROTEIN MARD1"/>
    <property type="match status" value="1"/>
</dbReference>